<dbReference type="RefSeq" id="WP_228738125.1">
    <property type="nucleotide sequence ID" value="NZ_AP023416.1"/>
</dbReference>
<keyword evidence="1 6" id="KW-0813">Transport</keyword>
<organism evidence="9 10">
    <name type="scientific">Vescimonas fastidiosa</name>
    <dbReference type="NCBI Taxonomy" id="2714353"/>
    <lineage>
        <taxon>Bacteria</taxon>
        <taxon>Bacillati</taxon>
        <taxon>Bacillota</taxon>
        <taxon>Clostridia</taxon>
        <taxon>Eubacteriales</taxon>
        <taxon>Oscillospiraceae</taxon>
        <taxon>Vescimonas</taxon>
    </lineage>
</organism>
<evidence type="ECO:0000256" key="6">
    <source>
        <dbReference type="HAMAP-Rule" id="MF_00479"/>
    </source>
</evidence>
<evidence type="ECO:0000256" key="7">
    <source>
        <dbReference type="SAM" id="Phobius"/>
    </source>
</evidence>
<feature type="transmembrane region" description="Helical" evidence="7">
    <location>
        <begin position="7"/>
        <end position="29"/>
    </location>
</feature>
<dbReference type="InterPro" id="IPR007329">
    <property type="entry name" value="FMN-bd"/>
</dbReference>
<evidence type="ECO:0000313" key="9">
    <source>
        <dbReference type="EMBL" id="BCK79331.1"/>
    </source>
</evidence>
<keyword evidence="6 7" id="KW-1133">Transmembrane helix</keyword>
<dbReference type="PIRSF" id="PIRSF006091">
    <property type="entry name" value="E_trnsport_RnfG"/>
    <property type="match status" value="1"/>
</dbReference>
<protein>
    <recommendedName>
        <fullName evidence="6">Ion-translocating oxidoreductase complex subunit G</fullName>
        <ecNumber evidence="6">7.-.-.-</ecNumber>
    </recommendedName>
    <alternativeName>
        <fullName evidence="6">Rnf electron transport complex subunit G</fullName>
    </alternativeName>
</protein>
<dbReference type="EMBL" id="AP023416">
    <property type="protein sequence ID" value="BCK79331.1"/>
    <property type="molecule type" value="Genomic_DNA"/>
</dbReference>
<comment type="function">
    <text evidence="6">Part of a membrane-bound complex that couples electron transfer with translocation of ions across the membrane.</text>
</comment>
<keyword evidence="6 7" id="KW-0812">Transmembrane</keyword>
<comment type="subcellular location">
    <subcellularLocation>
        <location evidence="6">Cell membrane</location>
        <topology evidence="6">Single-pass membrane protein</topology>
    </subcellularLocation>
</comment>
<keyword evidence="10" id="KW-1185">Reference proteome</keyword>
<dbReference type="PANTHER" id="PTHR36118:SF1">
    <property type="entry name" value="ION-TRANSLOCATING OXIDOREDUCTASE COMPLEX SUBUNIT G"/>
    <property type="match status" value="1"/>
</dbReference>
<proteinExistence type="inferred from homology"/>
<dbReference type="GO" id="GO:0005886">
    <property type="term" value="C:plasma membrane"/>
    <property type="evidence" value="ECO:0007669"/>
    <property type="project" value="UniProtKB-SubCell"/>
</dbReference>
<geneLocation type="plasmid" evidence="9 10">
    <name>pMM35_01</name>
</geneLocation>
<evidence type="ECO:0000313" key="10">
    <source>
        <dbReference type="Proteomes" id="UP000681343"/>
    </source>
</evidence>
<feature type="modified residue" description="FMN phosphoryl threonine" evidence="6">
    <location>
        <position position="176"/>
    </location>
</feature>
<keyword evidence="6 7" id="KW-0472">Membrane</keyword>
<keyword evidence="2 6" id="KW-0597">Phosphoprotein</keyword>
<evidence type="ECO:0000256" key="3">
    <source>
        <dbReference type="ARBA" id="ARBA00022630"/>
    </source>
</evidence>
<dbReference type="AlphaFoldDB" id="A0A810Q1H1"/>
<dbReference type="Proteomes" id="UP000681343">
    <property type="component" value="Plasmid pMM35_01"/>
</dbReference>
<evidence type="ECO:0000256" key="2">
    <source>
        <dbReference type="ARBA" id="ARBA00022553"/>
    </source>
</evidence>
<feature type="domain" description="FMN-binding" evidence="8">
    <location>
        <begin position="103"/>
        <end position="193"/>
    </location>
</feature>
<reference evidence="9" key="1">
    <citation type="submission" date="2020-09" db="EMBL/GenBank/DDBJ databases">
        <title>New species isolated from human feces.</title>
        <authorList>
            <person name="Kitahara M."/>
            <person name="Shigeno Y."/>
            <person name="Shime M."/>
            <person name="Matsumoto Y."/>
            <person name="Nakamura S."/>
            <person name="Motooka D."/>
            <person name="Fukuoka S."/>
            <person name="Nishikawa H."/>
            <person name="Benno Y."/>
        </authorList>
    </citation>
    <scope>NUCLEOTIDE SEQUENCE</scope>
    <source>
        <strain evidence="9">MM35</strain>
        <plasmid evidence="9">pMM35_01</plasmid>
    </source>
</reference>
<dbReference type="Pfam" id="PF04205">
    <property type="entry name" value="FMN_bind"/>
    <property type="match status" value="1"/>
</dbReference>
<dbReference type="KEGG" id="vfa:MM35RIKEN_15230"/>
<dbReference type="GO" id="GO:0022900">
    <property type="term" value="P:electron transport chain"/>
    <property type="evidence" value="ECO:0007669"/>
    <property type="project" value="UniProtKB-UniRule"/>
</dbReference>
<sequence>MKISGKFILKVAGTLTVISLVVAALLGFVNSITKDKIAEIDAENTRIAMSAVAPEGSEFGDKMEVTDEMVAAASQHGGKLTELYPVTNGGAESGYVMKVSASGSQGTIVMMVGVDANKAITGISVVSHAETSGIGTKVVDNEPNSAGVPVLDQFVGLSGAGTLNVGSTITAISGATVSTKGITMGANAALAVADLLG</sequence>
<keyword evidence="6" id="KW-1003">Cell membrane</keyword>
<name>A0A810Q1H1_9FIRM</name>
<dbReference type="GO" id="GO:0009055">
    <property type="term" value="F:electron transfer activity"/>
    <property type="evidence" value="ECO:0007669"/>
    <property type="project" value="InterPro"/>
</dbReference>
<comment type="subunit">
    <text evidence="6">The complex is composed of six subunits: RnfA, RnfB, RnfC, RnfD, RnfE and RnfG.</text>
</comment>
<keyword evidence="9" id="KW-0614">Plasmid</keyword>
<comment type="cofactor">
    <cofactor evidence="6">
        <name>FMN</name>
        <dbReference type="ChEBI" id="CHEBI:58210"/>
    </cofactor>
</comment>
<evidence type="ECO:0000256" key="1">
    <source>
        <dbReference type="ARBA" id="ARBA00022448"/>
    </source>
</evidence>
<keyword evidence="3 6" id="KW-0285">Flavoprotein</keyword>
<dbReference type="SMART" id="SM00900">
    <property type="entry name" value="FMN_bind"/>
    <property type="match status" value="1"/>
</dbReference>
<evidence type="ECO:0000259" key="8">
    <source>
        <dbReference type="SMART" id="SM00900"/>
    </source>
</evidence>
<evidence type="ECO:0000256" key="5">
    <source>
        <dbReference type="ARBA" id="ARBA00022982"/>
    </source>
</evidence>
<dbReference type="GO" id="GO:0010181">
    <property type="term" value="F:FMN binding"/>
    <property type="evidence" value="ECO:0007669"/>
    <property type="project" value="InterPro"/>
</dbReference>
<accession>A0A810Q1H1</accession>
<dbReference type="PANTHER" id="PTHR36118">
    <property type="entry name" value="ION-TRANSLOCATING OXIDOREDUCTASE COMPLEX SUBUNIT G"/>
    <property type="match status" value="1"/>
</dbReference>
<keyword evidence="5 6" id="KW-0249">Electron transport</keyword>
<comment type="similarity">
    <text evidence="6">Belongs to the RnfG family.</text>
</comment>
<dbReference type="HAMAP" id="MF_00479">
    <property type="entry name" value="RsxG_RnfG"/>
    <property type="match status" value="1"/>
</dbReference>
<evidence type="ECO:0000256" key="4">
    <source>
        <dbReference type="ARBA" id="ARBA00022643"/>
    </source>
</evidence>
<keyword evidence="4 6" id="KW-0288">FMN</keyword>
<dbReference type="InterPro" id="IPR010209">
    <property type="entry name" value="Ion_transpt_RnfG/RsxG"/>
</dbReference>
<keyword evidence="6" id="KW-1278">Translocase</keyword>
<dbReference type="EC" id="7.-.-.-" evidence="6"/>
<gene>
    <name evidence="6" type="primary">rnfG</name>
    <name evidence="9" type="ORF">MM35RIKEN_15230</name>
</gene>